<dbReference type="Gene3D" id="3.40.50.360">
    <property type="match status" value="1"/>
</dbReference>
<dbReference type="GO" id="GO:0003955">
    <property type="term" value="F:NAD(P)H dehydrogenase (quinone) activity"/>
    <property type="evidence" value="ECO:0007669"/>
    <property type="project" value="TreeGrafter"/>
</dbReference>
<gene>
    <name evidence="4" type="ORF">IFJ75_04705</name>
</gene>
<dbReference type="InterPro" id="IPR029039">
    <property type="entry name" value="Flavoprotein-like_sf"/>
</dbReference>
<comment type="similarity">
    <text evidence="1">Belongs to the NAD(P)H dehydrogenase (quinone) family.</text>
</comment>
<dbReference type="AlphaFoldDB" id="A0A975C4A6"/>
<dbReference type="Proteomes" id="UP000663918">
    <property type="component" value="Chromosome"/>
</dbReference>
<evidence type="ECO:0000259" key="3">
    <source>
        <dbReference type="Pfam" id="PF02525"/>
    </source>
</evidence>
<dbReference type="PANTHER" id="PTHR10204">
    <property type="entry name" value="NAD P H OXIDOREDUCTASE-RELATED"/>
    <property type="match status" value="1"/>
</dbReference>
<evidence type="ECO:0000256" key="1">
    <source>
        <dbReference type="ARBA" id="ARBA00006252"/>
    </source>
</evidence>
<accession>A0A975C4A6</accession>
<name>A0A975C4A6_9CAUL</name>
<dbReference type="InterPro" id="IPR051545">
    <property type="entry name" value="NAD(P)H_dehydrogenase_qn"/>
</dbReference>
<evidence type="ECO:0000313" key="5">
    <source>
        <dbReference type="Proteomes" id="UP000663918"/>
    </source>
</evidence>
<proteinExistence type="inferred from homology"/>
<sequence length="195" mass="21443">MSGRRILVIDGHPDPDPKRFCHALADAYASGALAADHEVRRVELSALTFPDLTRRDDWEVEPAPEAIIGVQEDIVWAQHLVVVYPLWLGCMPARLKALFEQTLRPGFALGQRERIIGVGRLKGRSARVIVTMGMPAAIYRGFYFAHSLAVLKRNILTFVGIGPTRSTVVGAVEGISDVQCQAWLDKVSRMGAAAR</sequence>
<dbReference type="EMBL" id="CP062222">
    <property type="protein sequence ID" value="QTC92209.1"/>
    <property type="molecule type" value="Genomic_DNA"/>
</dbReference>
<evidence type="ECO:0000313" key="4">
    <source>
        <dbReference type="EMBL" id="QTC92209.1"/>
    </source>
</evidence>
<feature type="domain" description="Flavodoxin-like fold" evidence="3">
    <location>
        <begin position="5"/>
        <end position="177"/>
    </location>
</feature>
<dbReference type="RefSeq" id="WP_207931488.1">
    <property type="nucleotide sequence ID" value="NZ_CP062222.1"/>
</dbReference>
<dbReference type="GO" id="GO:0005829">
    <property type="term" value="C:cytosol"/>
    <property type="evidence" value="ECO:0007669"/>
    <property type="project" value="TreeGrafter"/>
</dbReference>
<keyword evidence="5" id="KW-1185">Reference proteome</keyword>
<dbReference type="PANTHER" id="PTHR10204:SF34">
    <property type="entry name" value="NAD(P)H DEHYDROGENASE [QUINONE] 1 ISOFORM 1"/>
    <property type="match status" value="1"/>
</dbReference>
<dbReference type="InterPro" id="IPR003680">
    <property type="entry name" value="Flavodoxin_fold"/>
</dbReference>
<organism evidence="4 5">
    <name type="scientific">Brevundimonas goettingensis</name>
    <dbReference type="NCBI Taxonomy" id="2774190"/>
    <lineage>
        <taxon>Bacteria</taxon>
        <taxon>Pseudomonadati</taxon>
        <taxon>Pseudomonadota</taxon>
        <taxon>Alphaproteobacteria</taxon>
        <taxon>Caulobacterales</taxon>
        <taxon>Caulobacteraceae</taxon>
        <taxon>Brevundimonas</taxon>
    </lineage>
</organism>
<evidence type="ECO:0000256" key="2">
    <source>
        <dbReference type="ARBA" id="ARBA00023002"/>
    </source>
</evidence>
<keyword evidence="2" id="KW-0560">Oxidoreductase</keyword>
<dbReference type="Pfam" id="PF02525">
    <property type="entry name" value="Flavodoxin_2"/>
    <property type="match status" value="1"/>
</dbReference>
<protein>
    <submittedName>
        <fullName evidence="4">NAD(P)H-dependent oxidoreductase</fullName>
    </submittedName>
</protein>
<dbReference type="SUPFAM" id="SSF52218">
    <property type="entry name" value="Flavoproteins"/>
    <property type="match status" value="1"/>
</dbReference>
<reference evidence="4" key="1">
    <citation type="submission" date="2020-09" db="EMBL/GenBank/DDBJ databases">
        <title>Brevundimonas sp. LVF2 isolated from a puddle in Goettingen, Germany.</title>
        <authorList>
            <person name="Friedrich I."/>
            <person name="Klassen A."/>
            <person name="Hannes N."/>
            <person name="Schneider D."/>
            <person name="Hertel R."/>
            <person name="Daniel R."/>
        </authorList>
    </citation>
    <scope>NUCLEOTIDE SEQUENCE</scope>
    <source>
        <strain evidence="4">LVF2</strain>
    </source>
</reference>
<dbReference type="KEGG" id="bgoe:IFJ75_04705"/>